<dbReference type="Proteomes" id="UP001066276">
    <property type="component" value="Chromosome 6"/>
</dbReference>
<accession>A0AAV7Q3M4</accession>
<gene>
    <name evidence="2" type="ORF">NDU88_001310</name>
</gene>
<feature type="region of interest" description="Disordered" evidence="1">
    <location>
        <begin position="73"/>
        <end position="94"/>
    </location>
</feature>
<evidence type="ECO:0000256" key="1">
    <source>
        <dbReference type="SAM" id="MobiDB-lite"/>
    </source>
</evidence>
<protein>
    <submittedName>
        <fullName evidence="2">Uncharacterized protein</fullName>
    </submittedName>
</protein>
<dbReference type="EMBL" id="JANPWB010000010">
    <property type="protein sequence ID" value="KAJ1134864.1"/>
    <property type="molecule type" value="Genomic_DNA"/>
</dbReference>
<evidence type="ECO:0000313" key="3">
    <source>
        <dbReference type="Proteomes" id="UP001066276"/>
    </source>
</evidence>
<reference evidence="2" key="1">
    <citation type="journal article" date="2022" name="bioRxiv">
        <title>Sequencing and chromosome-scale assembly of the giantPleurodeles waltlgenome.</title>
        <authorList>
            <person name="Brown T."/>
            <person name="Elewa A."/>
            <person name="Iarovenko S."/>
            <person name="Subramanian E."/>
            <person name="Araus A.J."/>
            <person name="Petzold A."/>
            <person name="Susuki M."/>
            <person name="Suzuki K.-i.T."/>
            <person name="Hayashi T."/>
            <person name="Toyoda A."/>
            <person name="Oliveira C."/>
            <person name="Osipova E."/>
            <person name="Leigh N.D."/>
            <person name="Simon A."/>
            <person name="Yun M.H."/>
        </authorList>
    </citation>
    <scope>NUCLEOTIDE SEQUENCE</scope>
    <source>
        <strain evidence="2">20211129_DDA</strain>
        <tissue evidence="2">Liver</tissue>
    </source>
</reference>
<organism evidence="2 3">
    <name type="scientific">Pleurodeles waltl</name>
    <name type="common">Iberian ribbed newt</name>
    <dbReference type="NCBI Taxonomy" id="8319"/>
    <lineage>
        <taxon>Eukaryota</taxon>
        <taxon>Metazoa</taxon>
        <taxon>Chordata</taxon>
        <taxon>Craniata</taxon>
        <taxon>Vertebrata</taxon>
        <taxon>Euteleostomi</taxon>
        <taxon>Amphibia</taxon>
        <taxon>Batrachia</taxon>
        <taxon>Caudata</taxon>
        <taxon>Salamandroidea</taxon>
        <taxon>Salamandridae</taxon>
        <taxon>Pleurodelinae</taxon>
        <taxon>Pleurodeles</taxon>
    </lineage>
</organism>
<sequence>MISLPDGHTELNHYQRERRRTLSPSVWNRREGTGLQLFMGVPHRLQNEGRDKQLARNKQGHNWVRETQQWCATLGHRDSRPEPGGTGPDELRGEEDNMRLAGHTATILQAFKDTKLSLKCQIAAVVNEVGLLRDDQRKLMDRDKESEDQLSNVTPQVADLTKNLKPWIRNCNN</sequence>
<proteinExistence type="predicted"/>
<comment type="caution">
    <text evidence="2">The sequence shown here is derived from an EMBL/GenBank/DDBJ whole genome shotgun (WGS) entry which is preliminary data.</text>
</comment>
<keyword evidence="3" id="KW-1185">Reference proteome</keyword>
<name>A0AAV7Q3M4_PLEWA</name>
<feature type="region of interest" description="Disordered" evidence="1">
    <location>
        <begin position="1"/>
        <end position="22"/>
    </location>
</feature>
<evidence type="ECO:0000313" key="2">
    <source>
        <dbReference type="EMBL" id="KAJ1134864.1"/>
    </source>
</evidence>
<dbReference type="AlphaFoldDB" id="A0AAV7Q3M4"/>